<evidence type="ECO:0000313" key="2">
    <source>
        <dbReference type="EMBL" id="MBL0407567.1"/>
    </source>
</evidence>
<evidence type="ECO:0000313" key="3">
    <source>
        <dbReference type="Proteomes" id="UP000605848"/>
    </source>
</evidence>
<proteinExistence type="predicted"/>
<dbReference type="RefSeq" id="WP_202064936.1">
    <property type="nucleotide sequence ID" value="NZ_JAEQMY010000091.1"/>
</dbReference>
<keyword evidence="3" id="KW-1185">Reference proteome</keyword>
<comment type="caution">
    <text evidence="2">The sequence shown here is derived from an EMBL/GenBank/DDBJ whole genome shotgun (WGS) entry which is preliminary data.</text>
</comment>
<feature type="region of interest" description="Disordered" evidence="1">
    <location>
        <begin position="40"/>
        <end position="73"/>
    </location>
</feature>
<accession>A0A937D372</accession>
<sequence>MDQRLGKVGTMVLGFGRTCAAASPPLDAARRDHRSALRLAHPLTTGSFGEQDCRSAPLPTAEPSAIGLEDTTKTTRRIWARRES</sequence>
<dbReference type="EMBL" id="JAEQMY010000091">
    <property type="protein sequence ID" value="MBL0407567.1"/>
    <property type="molecule type" value="Genomic_DNA"/>
</dbReference>
<protein>
    <submittedName>
        <fullName evidence="2">Uncharacterized protein</fullName>
    </submittedName>
</protein>
<dbReference type="AlphaFoldDB" id="A0A937D372"/>
<organism evidence="2 3">
    <name type="scientific">Microvirga aerilata</name>
    <dbReference type="NCBI Taxonomy" id="670292"/>
    <lineage>
        <taxon>Bacteria</taxon>
        <taxon>Pseudomonadati</taxon>
        <taxon>Pseudomonadota</taxon>
        <taxon>Alphaproteobacteria</taxon>
        <taxon>Hyphomicrobiales</taxon>
        <taxon>Methylobacteriaceae</taxon>
        <taxon>Microvirga</taxon>
    </lineage>
</organism>
<reference evidence="2" key="1">
    <citation type="submission" date="2021-01" db="EMBL/GenBank/DDBJ databases">
        <title>Microvirga sp.</title>
        <authorList>
            <person name="Kim M.K."/>
        </authorList>
    </citation>
    <scope>NUCLEOTIDE SEQUENCE</scope>
    <source>
        <strain evidence="2">5420S-16</strain>
    </source>
</reference>
<dbReference type="Proteomes" id="UP000605848">
    <property type="component" value="Unassembled WGS sequence"/>
</dbReference>
<evidence type="ECO:0000256" key="1">
    <source>
        <dbReference type="SAM" id="MobiDB-lite"/>
    </source>
</evidence>
<name>A0A937D372_9HYPH</name>
<gene>
    <name evidence="2" type="ORF">JKG68_26985</name>
</gene>